<evidence type="ECO:0000256" key="3">
    <source>
        <dbReference type="ARBA" id="ARBA00022729"/>
    </source>
</evidence>
<accession>A0A285V881</accession>
<dbReference type="InterPro" id="IPR039424">
    <property type="entry name" value="SBP_5"/>
</dbReference>
<dbReference type="PROSITE" id="PS51257">
    <property type="entry name" value="PROKAR_LIPOPROTEIN"/>
    <property type="match status" value="1"/>
</dbReference>
<dbReference type="InterPro" id="IPR030678">
    <property type="entry name" value="Peptide/Ni-bd"/>
</dbReference>
<gene>
    <name evidence="6" type="ORF">SAMN05660748_3071</name>
</gene>
<reference evidence="7" key="1">
    <citation type="submission" date="2017-08" db="EMBL/GenBank/DDBJ databases">
        <authorList>
            <person name="Varghese N."/>
            <person name="Submissions S."/>
        </authorList>
    </citation>
    <scope>NUCLEOTIDE SEQUENCE [LARGE SCALE GENOMIC DNA]</scope>
    <source>
        <strain evidence="7">DSM 4725</strain>
    </source>
</reference>
<dbReference type="GO" id="GO:0015833">
    <property type="term" value="P:peptide transport"/>
    <property type="evidence" value="ECO:0007669"/>
    <property type="project" value="TreeGrafter"/>
</dbReference>
<dbReference type="CDD" id="cd08495">
    <property type="entry name" value="PBP2_NikA_DppA_OppA_like_8"/>
    <property type="match status" value="1"/>
</dbReference>
<keyword evidence="2" id="KW-0813">Transport</keyword>
<evidence type="ECO:0000313" key="7">
    <source>
        <dbReference type="Proteomes" id="UP000219435"/>
    </source>
</evidence>
<comment type="similarity">
    <text evidence="1">Belongs to the bacterial solute-binding protein 5 family.</text>
</comment>
<name>A0A285V881_9ACTN</name>
<dbReference type="EMBL" id="OBQI01000004">
    <property type="protein sequence ID" value="SOC50324.1"/>
    <property type="molecule type" value="Genomic_DNA"/>
</dbReference>
<dbReference type="SUPFAM" id="SSF53850">
    <property type="entry name" value="Periplasmic binding protein-like II"/>
    <property type="match status" value="1"/>
</dbReference>
<dbReference type="RefSeq" id="WP_217991610.1">
    <property type="nucleotide sequence ID" value="NZ_OBQI01000004.1"/>
</dbReference>
<proteinExistence type="inferred from homology"/>
<dbReference type="PANTHER" id="PTHR30290">
    <property type="entry name" value="PERIPLASMIC BINDING COMPONENT OF ABC TRANSPORTER"/>
    <property type="match status" value="1"/>
</dbReference>
<dbReference type="Pfam" id="PF00496">
    <property type="entry name" value="SBP_bac_5"/>
    <property type="match status" value="1"/>
</dbReference>
<dbReference type="InterPro" id="IPR000914">
    <property type="entry name" value="SBP_5_dom"/>
</dbReference>
<keyword evidence="3 4" id="KW-0732">Signal</keyword>
<evidence type="ECO:0000259" key="5">
    <source>
        <dbReference type="Pfam" id="PF00496"/>
    </source>
</evidence>
<keyword evidence="7" id="KW-1185">Reference proteome</keyword>
<dbReference type="Proteomes" id="UP000219435">
    <property type="component" value="Unassembled WGS sequence"/>
</dbReference>
<dbReference type="Gene3D" id="3.40.190.10">
    <property type="entry name" value="Periplasmic binding protein-like II"/>
    <property type="match status" value="1"/>
</dbReference>
<dbReference type="GO" id="GO:0043190">
    <property type="term" value="C:ATP-binding cassette (ABC) transporter complex"/>
    <property type="evidence" value="ECO:0007669"/>
    <property type="project" value="InterPro"/>
</dbReference>
<dbReference type="GO" id="GO:1904680">
    <property type="term" value="F:peptide transmembrane transporter activity"/>
    <property type="evidence" value="ECO:0007669"/>
    <property type="project" value="TreeGrafter"/>
</dbReference>
<dbReference type="GO" id="GO:0042597">
    <property type="term" value="C:periplasmic space"/>
    <property type="evidence" value="ECO:0007669"/>
    <property type="project" value="UniProtKB-ARBA"/>
</dbReference>
<evidence type="ECO:0000313" key="6">
    <source>
        <dbReference type="EMBL" id="SOC50324.1"/>
    </source>
</evidence>
<dbReference type="Gene3D" id="3.10.105.10">
    <property type="entry name" value="Dipeptide-binding Protein, Domain 3"/>
    <property type="match status" value="1"/>
</dbReference>
<evidence type="ECO:0000256" key="4">
    <source>
        <dbReference type="SAM" id="SignalP"/>
    </source>
</evidence>
<sequence>MLTTFDRRGRRPRAGRLSAGLLALALLVSACGGADAADDGPAGDPQSGGTLAIGIESDTDVLDPHRAGGWVTYRVNRQMYEALVDEDLSKTSEEAPIPEIVPGLAESWEVSEDGLTYTFHLREGVTFHDGTDFDADAVVFNVRRMSDPTFEFYDDRSAGQTVFVWQHLQSVTAVDPLTVEMTMKQPFSAFLRLLTQGGGGSTGIISPTALAEYGNDEIADHPTGTGPFRFVDRVRGQRITLERNEDYWGEKPYLDSVVFRPLPDPSTRVSALRAGEVDMIAVPSPDSVSSLEEAGFDVATSAPPHLWYLAFNMTDPIFSDIRVRQAVNYAINREGMSEDLLRGTTNPAYSVLPPANSAYEASEEYFEYDPERAKELLAEAGYADGFETTLMTSVDGSGQIVPVPMAEYIQQDLADVGIRVKLDTTEWITYLTEWAEGIPAGTGMAQMSWGMTTPYWLRNVTSSTLQAPNGSNVGHYSNPALDEVMQQAATALDEATADELWRTAAEIVHEDAALAPIVNDKAPYVLSGDVQGFVNPSEEWYDLTSVWLR</sequence>
<evidence type="ECO:0000256" key="2">
    <source>
        <dbReference type="ARBA" id="ARBA00022448"/>
    </source>
</evidence>
<feature type="domain" description="Solute-binding protein family 5" evidence="5">
    <location>
        <begin position="99"/>
        <end position="453"/>
    </location>
</feature>
<dbReference type="AlphaFoldDB" id="A0A285V881"/>
<evidence type="ECO:0000256" key="1">
    <source>
        <dbReference type="ARBA" id="ARBA00005695"/>
    </source>
</evidence>
<dbReference type="Gene3D" id="3.90.76.10">
    <property type="entry name" value="Dipeptide-binding Protein, Domain 1"/>
    <property type="match status" value="1"/>
</dbReference>
<feature type="signal peptide" evidence="4">
    <location>
        <begin position="1"/>
        <end position="36"/>
    </location>
</feature>
<protein>
    <submittedName>
        <fullName evidence="6">Peptide/nickel transport system substrate-binding protein</fullName>
    </submittedName>
</protein>
<dbReference type="PIRSF" id="PIRSF002741">
    <property type="entry name" value="MppA"/>
    <property type="match status" value="1"/>
</dbReference>
<dbReference type="PANTHER" id="PTHR30290:SF9">
    <property type="entry name" value="OLIGOPEPTIDE-BINDING PROTEIN APPA"/>
    <property type="match status" value="1"/>
</dbReference>
<organism evidence="6 7">
    <name type="scientific">Blastococcus aggregatus</name>
    <dbReference type="NCBI Taxonomy" id="38502"/>
    <lineage>
        <taxon>Bacteria</taxon>
        <taxon>Bacillati</taxon>
        <taxon>Actinomycetota</taxon>
        <taxon>Actinomycetes</taxon>
        <taxon>Geodermatophilales</taxon>
        <taxon>Geodermatophilaceae</taxon>
        <taxon>Blastococcus</taxon>
    </lineage>
</organism>
<feature type="chain" id="PRO_5012786771" evidence="4">
    <location>
        <begin position="37"/>
        <end position="549"/>
    </location>
</feature>